<dbReference type="InterPro" id="IPR050109">
    <property type="entry name" value="HTH-type_TetR-like_transc_reg"/>
</dbReference>
<accession>A0A7W5ATH0</accession>
<organism evidence="6 7">
    <name type="scientific">Paenibacillus phyllosphaerae</name>
    <dbReference type="NCBI Taxonomy" id="274593"/>
    <lineage>
        <taxon>Bacteria</taxon>
        <taxon>Bacillati</taxon>
        <taxon>Bacillota</taxon>
        <taxon>Bacilli</taxon>
        <taxon>Bacillales</taxon>
        <taxon>Paenibacillaceae</taxon>
        <taxon>Paenibacillus</taxon>
    </lineage>
</organism>
<dbReference type="PANTHER" id="PTHR30055">
    <property type="entry name" value="HTH-TYPE TRANSCRIPTIONAL REGULATOR RUTR"/>
    <property type="match status" value="1"/>
</dbReference>
<keyword evidence="7" id="KW-1185">Reference proteome</keyword>
<reference evidence="6 7" key="1">
    <citation type="submission" date="2020-08" db="EMBL/GenBank/DDBJ databases">
        <title>Genomic Encyclopedia of Type Strains, Phase III (KMG-III): the genomes of soil and plant-associated and newly described type strains.</title>
        <authorList>
            <person name="Whitman W."/>
        </authorList>
    </citation>
    <scope>NUCLEOTIDE SEQUENCE [LARGE SCALE GENOMIC DNA]</scope>
    <source>
        <strain evidence="6 7">CECT 5862</strain>
    </source>
</reference>
<evidence type="ECO:0000313" key="7">
    <source>
        <dbReference type="Proteomes" id="UP000570361"/>
    </source>
</evidence>
<dbReference type="InterPro" id="IPR009057">
    <property type="entry name" value="Homeodomain-like_sf"/>
</dbReference>
<dbReference type="PROSITE" id="PS50977">
    <property type="entry name" value="HTH_TETR_2"/>
    <property type="match status" value="1"/>
</dbReference>
<dbReference type="SUPFAM" id="SSF46689">
    <property type="entry name" value="Homeodomain-like"/>
    <property type="match status" value="1"/>
</dbReference>
<dbReference type="EMBL" id="JACHXK010000001">
    <property type="protein sequence ID" value="MBB3108468.1"/>
    <property type="molecule type" value="Genomic_DNA"/>
</dbReference>
<dbReference type="InterPro" id="IPR001647">
    <property type="entry name" value="HTH_TetR"/>
</dbReference>
<evidence type="ECO:0000256" key="2">
    <source>
        <dbReference type="ARBA" id="ARBA00023125"/>
    </source>
</evidence>
<evidence type="ECO:0000256" key="3">
    <source>
        <dbReference type="ARBA" id="ARBA00023163"/>
    </source>
</evidence>
<evidence type="ECO:0000259" key="5">
    <source>
        <dbReference type="PROSITE" id="PS50977"/>
    </source>
</evidence>
<sequence length="233" mass="26391">MTAITLRKGALKFMPEAADRRKRMTEEMKKSVRQAAERLFITRGYEAVTMREIAKEAGCSHTAIYLYFKNKEDLLQQIAIPSLLELEHSMLRKLEEGSGDRAAALVELLKAHVVFCLTHGSLHTVLFNAGSVRVDEDAPELEINQIRKRLFDHIGKALHLALSAHQQLPETGEEAVNRARILFYYVQGYVATYTNHREPVDQLLSRTLPYFELGIRTMVSGMQTALHSDLPAD</sequence>
<evidence type="ECO:0000256" key="4">
    <source>
        <dbReference type="PROSITE-ProRule" id="PRU00335"/>
    </source>
</evidence>
<comment type="caution">
    <text evidence="6">The sequence shown here is derived from an EMBL/GenBank/DDBJ whole genome shotgun (WGS) entry which is preliminary data.</text>
</comment>
<protein>
    <submittedName>
        <fullName evidence="6">AcrR family transcriptional regulator</fullName>
    </submittedName>
</protein>
<dbReference type="GO" id="GO:0003700">
    <property type="term" value="F:DNA-binding transcription factor activity"/>
    <property type="evidence" value="ECO:0007669"/>
    <property type="project" value="TreeGrafter"/>
</dbReference>
<dbReference type="RefSeq" id="WP_183596530.1">
    <property type="nucleotide sequence ID" value="NZ_JACHXK010000001.1"/>
</dbReference>
<evidence type="ECO:0000256" key="1">
    <source>
        <dbReference type="ARBA" id="ARBA00023015"/>
    </source>
</evidence>
<proteinExistence type="predicted"/>
<dbReference type="PRINTS" id="PR00455">
    <property type="entry name" value="HTHTETR"/>
</dbReference>
<keyword evidence="2 4" id="KW-0238">DNA-binding</keyword>
<dbReference type="GO" id="GO:0000976">
    <property type="term" value="F:transcription cis-regulatory region binding"/>
    <property type="evidence" value="ECO:0007669"/>
    <property type="project" value="TreeGrafter"/>
</dbReference>
<dbReference type="Pfam" id="PF00440">
    <property type="entry name" value="TetR_N"/>
    <property type="match status" value="1"/>
</dbReference>
<dbReference type="Proteomes" id="UP000570361">
    <property type="component" value="Unassembled WGS sequence"/>
</dbReference>
<dbReference type="AlphaFoldDB" id="A0A7W5ATH0"/>
<gene>
    <name evidence="6" type="ORF">FHS18_000496</name>
</gene>
<keyword evidence="3" id="KW-0804">Transcription</keyword>
<feature type="domain" description="HTH tetR-type" evidence="5">
    <location>
        <begin position="26"/>
        <end position="86"/>
    </location>
</feature>
<evidence type="ECO:0000313" key="6">
    <source>
        <dbReference type="EMBL" id="MBB3108468.1"/>
    </source>
</evidence>
<dbReference type="Gene3D" id="1.10.357.10">
    <property type="entry name" value="Tetracycline Repressor, domain 2"/>
    <property type="match status" value="1"/>
</dbReference>
<name>A0A7W5ATH0_9BACL</name>
<keyword evidence="1" id="KW-0805">Transcription regulation</keyword>
<dbReference type="PANTHER" id="PTHR30055:SF234">
    <property type="entry name" value="HTH-TYPE TRANSCRIPTIONAL REGULATOR BETI"/>
    <property type="match status" value="1"/>
</dbReference>
<feature type="DNA-binding region" description="H-T-H motif" evidence="4">
    <location>
        <begin position="49"/>
        <end position="68"/>
    </location>
</feature>